<reference evidence="2" key="1">
    <citation type="submission" date="2021-02" db="EMBL/GenBank/DDBJ databases">
        <authorList>
            <person name="Nowell W R."/>
        </authorList>
    </citation>
    <scope>NUCLEOTIDE SEQUENCE</scope>
</reference>
<evidence type="ECO:0000313" key="3">
    <source>
        <dbReference type="Proteomes" id="UP000663823"/>
    </source>
</evidence>
<sequence>MLWYALVITLLLVVKNGQSAKTKPICKNDDIYAISSGTSFGECLEYCRHSINITNVTSELVALKESNGDQVKYPTIRRKFCFNSVEWQELIVLLDLEKFKMLNEIQGCPDCADGGAEWIEVNWSKKSKRVTFEYETLVDGVSYNKYMVAHNNLSDFQKMVALVGLGVATLASGGVLGPAFVAGAQAGASFGVGAGVTGAGAVASGAAATSAVAGAAAVGGAGGAILGGSAAAGAGATTVLASAGGAATGAAAGGGISAVTAGVLTGPVGWCVLGAAAKQEEELLSSGVYTFDCWKQILHDDSNEPSSRKILQEVVMDPRIKKIIATMNEFNHDLPNLILENVWDEQFRIDYVFLPPFNQLAAHVVKI</sequence>
<protein>
    <submittedName>
        <fullName evidence="2">Uncharacterized protein</fullName>
    </submittedName>
</protein>
<proteinExistence type="predicted"/>
<feature type="signal peptide" evidence="1">
    <location>
        <begin position="1"/>
        <end position="19"/>
    </location>
</feature>
<dbReference type="AlphaFoldDB" id="A0A818SY50"/>
<dbReference type="EMBL" id="CAJOAX010000990">
    <property type="protein sequence ID" value="CAF3674171.1"/>
    <property type="molecule type" value="Genomic_DNA"/>
</dbReference>
<keyword evidence="1" id="KW-0732">Signal</keyword>
<name>A0A818SY50_9BILA</name>
<evidence type="ECO:0000313" key="2">
    <source>
        <dbReference type="EMBL" id="CAF3674171.1"/>
    </source>
</evidence>
<comment type="caution">
    <text evidence="2">The sequence shown here is derived from an EMBL/GenBank/DDBJ whole genome shotgun (WGS) entry which is preliminary data.</text>
</comment>
<gene>
    <name evidence="2" type="ORF">OTI717_LOCUS10773</name>
</gene>
<organism evidence="2 3">
    <name type="scientific">Rotaria sordida</name>
    <dbReference type="NCBI Taxonomy" id="392033"/>
    <lineage>
        <taxon>Eukaryota</taxon>
        <taxon>Metazoa</taxon>
        <taxon>Spiralia</taxon>
        <taxon>Gnathifera</taxon>
        <taxon>Rotifera</taxon>
        <taxon>Eurotatoria</taxon>
        <taxon>Bdelloidea</taxon>
        <taxon>Philodinida</taxon>
        <taxon>Philodinidae</taxon>
        <taxon>Rotaria</taxon>
    </lineage>
</organism>
<feature type="chain" id="PRO_5032727547" evidence="1">
    <location>
        <begin position="20"/>
        <end position="367"/>
    </location>
</feature>
<accession>A0A818SY50</accession>
<evidence type="ECO:0000256" key="1">
    <source>
        <dbReference type="SAM" id="SignalP"/>
    </source>
</evidence>
<dbReference type="Proteomes" id="UP000663823">
    <property type="component" value="Unassembled WGS sequence"/>
</dbReference>